<dbReference type="RefSeq" id="XP_027618984.1">
    <property type="nucleotide sequence ID" value="XM_027763183.1"/>
</dbReference>
<dbReference type="InParanoid" id="A0A401H0W7"/>
<gene>
    <name evidence="2" type="ORF">SCP_1203000</name>
</gene>
<accession>A0A401H0W7</accession>
<name>A0A401H0W7_9APHY</name>
<sequence length="191" mass="21183">MSATSIRILQTPMFRHPLTYRSDFHPRSSNARVTVGYNAVSDRSRDAPIKSQSVFFSGRRVSPLKLSLRRKRRTTVSDTNVLRREMSAYGRLHAATFRRRCDRSAMRAGFLCLQLVDITPVSQSPLRDASGGVCDATTGSRLWVRAHNGSVGPNAIVVIPRAQRTGLVRRIPRPEVSSAGALDSTPDEGRH</sequence>
<dbReference type="Proteomes" id="UP000287166">
    <property type="component" value="Unassembled WGS sequence"/>
</dbReference>
<evidence type="ECO:0000313" key="3">
    <source>
        <dbReference type="Proteomes" id="UP000287166"/>
    </source>
</evidence>
<keyword evidence="3" id="KW-1185">Reference proteome</keyword>
<dbReference type="GeneID" id="38784988"/>
<organism evidence="2 3">
    <name type="scientific">Sparassis crispa</name>
    <dbReference type="NCBI Taxonomy" id="139825"/>
    <lineage>
        <taxon>Eukaryota</taxon>
        <taxon>Fungi</taxon>
        <taxon>Dikarya</taxon>
        <taxon>Basidiomycota</taxon>
        <taxon>Agaricomycotina</taxon>
        <taxon>Agaricomycetes</taxon>
        <taxon>Polyporales</taxon>
        <taxon>Sparassidaceae</taxon>
        <taxon>Sparassis</taxon>
    </lineage>
</organism>
<comment type="caution">
    <text evidence="2">The sequence shown here is derived from an EMBL/GenBank/DDBJ whole genome shotgun (WGS) entry which is preliminary data.</text>
</comment>
<feature type="region of interest" description="Disordered" evidence="1">
    <location>
        <begin position="171"/>
        <end position="191"/>
    </location>
</feature>
<proteinExistence type="predicted"/>
<protein>
    <submittedName>
        <fullName evidence="2">Uncharacterized protein</fullName>
    </submittedName>
</protein>
<evidence type="ECO:0000313" key="2">
    <source>
        <dbReference type="EMBL" id="GBE88071.1"/>
    </source>
</evidence>
<reference evidence="2 3" key="1">
    <citation type="journal article" date="2018" name="Sci. Rep.">
        <title>Genome sequence of the cauliflower mushroom Sparassis crispa (Hanabiratake) and its association with beneficial usage.</title>
        <authorList>
            <person name="Kiyama R."/>
            <person name="Furutani Y."/>
            <person name="Kawaguchi K."/>
            <person name="Nakanishi T."/>
        </authorList>
    </citation>
    <scope>NUCLEOTIDE SEQUENCE [LARGE SCALE GENOMIC DNA]</scope>
</reference>
<dbReference type="EMBL" id="BFAD01000012">
    <property type="protein sequence ID" value="GBE88071.1"/>
    <property type="molecule type" value="Genomic_DNA"/>
</dbReference>
<dbReference type="AlphaFoldDB" id="A0A401H0W7"/>
<evidence type="ECO:0000256" key="1">
    <source>
        <dbReference type="SAM" id="MobiDB-lite"/>
    </source>
</evidence>